<sequence length="198" mass="21627">MEKAKKMPIGMKDLFYATLLEDPKGGLTTYATPKSLAGAVTGNLNPNGSMTPFFSDDGPTVVVTSQGLLELELGIDALEKEVAAEIFGWRIDANGVLIEGDSANQPYIALGWRSETTDGGYKYVWLYKGKIQPPSEEYQTKGESVEIKSGSLNASFIKRDSDGEKKVSVHSNDEDVKPTVLVDWFKKVYEPDQDIPAA</sequence>
<dbReference type="EMBL" id="CP022674">
    <property type="protein sequence ID" value="AXI32658.1"/>
    <property type="molecule type" value="Genomic_DNA"/>
</dbReference>
<proteinExistence type="predicted"/>
<accession>A0AA86I671</accession>
<evidence type="ECO:0000313" key="2">
    <source>
        <dbReference type="Proteomes" id="UP000253834"/>
    </source>
</evidence>
<organism evidence="1 2">
    <name type="scientific">Priestia megaterium</name>
    <name type="common">Bacillus megaterium</name>
    <dbReference type="NCBI Taxonomy" id="1404"/>
    <lineage>
        <taxon>Bacteria</taxon>
        <taxon>Bacillati</taxon>
        <taxon>Bacillota</taxon>
        <taxon>Bacilli</taxon>
        <taxon>Bacillales</taxon>
        <taxon>Bacillaceae</taxon>
        <taxon>Priestia</taxon>
    </lineage>
</organism>
<reference evidence="1 2" key="1">
    <citation type="submission" date="2017-07" db="EMBL/GenBank/DDBJ databases">
        <title>Isolation and development of strain Bacillus megaterium SR7 for enhanced growth and metabolite production under supercritical carbon dioxide.</title>
        <authorList>
            <person name="Freedman A.J.E."/>
            <person name="Peet K.C."/>
            <person name="Boock J.T."/>
            <person name="Penn K."/>
            <person name="Prather K.L.J."/>
            <person name="Thompson J.R."/>
        </authorList>
    </citation>
    <scope>NUCLEOTIDE SEQUENCE [LARGE SCALE GENOMIC DNA]</scope>
    <source>
        <strain evidence="1 2">SR7</strain>
    </source>
</reference>
<evidence type="ECO:0000313" key="1">
    <source>
        <dbReference type="EMBL" id="AXI32658.1"/>
    </source>
</evidence>
<name>A0AA86I671_PRIMG</name>
<protein>
    <recommendedName>
        <fullName evidence="3">Major tail protein</fullName>
    </recommendedName>
</protein>
<gene>
    <name evidence="1" type="ORF">CIB87_28125</name>
</gene>
<dbReference type="NCBIfam" id="TIGR01603">
    <property type="entry name" value="maj_tail_phi13"/>
    <property type="match status" value="1"/>
</dbReference>
<dbReference type="InterPro" id="IPR006490">
    <property type="entry name" value="Maj_tail_phi13"/>
</dbReference>
<evidence type="ECO:0008006" key="3">
    <source>
        <dbReference type="Google" id="ProtNLM"/>
    </source>
</evidence>
<dbReference type="AlphaFoldDB" id="A0AA86I671"/>
<dbReference type="RefSeq" id="WP_114897338.1">
    <property type="nucleotide sequence ID" value="NZ_CP022674.1"/>
</dbReference>
<dbReference type="Proteomes" id="UP000253834">
    <property type="component" value="Chromosome"/>
</dbReference>